<organism evidence="9 10">
    <name type="scientific">Chara braunii</name>
    <name type="common">Braun's stonewort</name>
    <dbReference type="NCBI Taxonomy" id="69332"/>
    <lineage>
        <taxon>Eukaryota</taxon>
        <taxon>Viridiplantae</taxon>
        <taxon>Streptophyta</taxon>
        <taxon>Charophyceae</taxon>
        <taxon>Charales</taxon>
        <taxon>Characeae</taxon>
        <taxon>Chara</taxon>
    </lineage>
</organism>
<dbReference type="AlphaFoldDB" id="A0A388LV42"/>
<evidence type="ECO:0000256" key="3">
    <source>
        <dbReference type="ARBA" id="ARBA00022722"/>
    </source>
</evidence>
<evidence type="ECO:0000313" key="10">
    <source>
        <dbReference type="Proteomes" id="UP000265515"/>
    </source>
</evidence>
<dbReference type="PANTHER" id="PTHR37984:SF5">
    <property type="entry name" value="PROTEIN NYNRIN-LIKE"/>
    <property type="match status" value="1"/>
</dbReference>
<feature type="compositionally biased region" description="Acidic residues" evidence="7">
    <location>
        <begin position="314"/>
        <end position="323"/>
    </location>
</feature>
<keyword evidence="5" id="KW-0378">Hydrolase</keyword>
<dbReference type="Gramene" id="GBG86196">
    <property type="protein sequence ID" value="GBG86196"/>
    <property type="gene ID" value="CBR_g41100"/>
</dbReference>
<dbReference type="CDD" id="cd09274">
    <property type="entry name" value="RNase_HI_RT_Ty3"/>
    <property type="match status" value="1"/>
</dbReference>
<protein>
    <recommendedName>
        <fullName evidence="8">Peptidase A2 domain-containing protein</fullName>
    </recommendedName>
</protein>
<dbReference type="GO" id="GO:0004519">
    <property type="term" value="F:endonuclease activity"/>
    <property type="evidence" value="ECO:0007669"/>
    <property type="project" value="UniProtKB-KW"/>
</dbReference>
<dbReference type="PROSITE" id="PS50175">
    <property type="entry name" value="ASP_PROT_RETROV"/>
    <property type="match status" value="1"/>
</dbReference>
<name>A0A388LV42_CHABU</name>
<comment type="caution">
    <text evidence="9">The sequence shown here is derived from an EMBL/GenBank/DDBJ whole genome shotgun (WGS) entry which is preliminary data.</text>
</comment>
<keyword evidence="10" id="KW-1185">Reference proteome</keyword>
<sequence>MMVQTKGGKRKGKATVVEEVSNSSSEEEDEEELEPPRKLTKAERKALNQIRGGQGTSKKQRKNNGGGGQGSNQEQAAQAPPQQPQPRQEAEVEVEDKTLGEAEEMGAAEAIGRIGFASIDIYANIRGEVYDFEGNLIDPNVEGGMRKEAFERMGRDLPTTFRLTSPEEVERIELEAAMESLTTEDAKTANEGLSEEQERILQRAQTVVRKMTRCRETFVQVCADMNEEWLGLPQVFLFGRWDRDGQGGLTDVTASQPGLPSAGRLMAATVLSRPAFKRPATAGLAQARRARRPPRPRTTPEEGPSQLGETEIIPIEEDDGEEGELLRAEDERQAKQWAMEREPETGKADVREGELKKKKQAYTIPIEHGLNIEQIVDWILESQRDLFTLKEFLAASPKIREEFRHRLSRKKVMTIKMSDIFPQEISWAPPGTKMDWHCVATGLLKVQVGPCEYSALIDDGAEMNIIREREALGTGPTTFGKVLIQKNGEGRERPLRFESRTLNEAERRYSQFKKETLAVLHCFRIFRNYVFGRRFILRVDPTALAQSLKNYSPSDPTIIRWLIYIWMFDFEIERIAGAQNRADGLSRIEWDSSKDQAEDSVPVDGFLEMDEQQLSINVWEYISNASSRPGKSIWSSPSCYQKRSELVMREPFTEEDPWGEQSAEQMMRLALCDPVQLSEEPLTIERGHEQGDEVLKISGGMVFLVNSLIQEDRGKLMLEEGKDSEIKEAFREEEYDGIYKKIGLWLNGDLNEAEIEPKIREKAKDFVVRQGHLFKKFDDGMPKRIVCGVPRQLDVIATLHDGITGGHRSARVTLRKIQHLYFWDGMGKMVVEFCNSCVPYQKRSNLRYAEPLNPRYVVESGGGGAIVVRLLLDWAVRQRIFLSRRPHRCTLGRKHCRNCAAAALVFLTVRRKRCRILGAGALVFLAVRRKRCRILSAAAPIFLAVRRKHCRILVAATQVFLAVRRKRCRILAAATPVFLAVRRKRCSYCAAASLGILAVRRRRCRRLWR</sequence>
<feature type="compositionally biased region" description="Low complexity" evidence="7">
    <location>
        <begin position="71"/>
        <end position="80"/>
    </location>
</feature>
<feature type="compositionally biased region" description="Basic and acidic residues" evidence="7">
    <location>
        <begin position="324"/>
        <end position="354"/>
    </location>
</feature>
<dbReference type="Pfam" id="PF17921">
    <property type="entry name" value="Integrase_H2C2"/>
    <property type="match status" value="1"/>
</dbReference>
<evidence type="ECO:0000256" key="1">
    <source>
        <dbReference type="ARBA" id="ARBA00022679"/>
    </source>
</evidence>
<dbReference type="InterPro" id="IPR001995">
    <property type="entry name" value="Peptidase_A2_cat"/>
</dbReference>
<dbReference type="InterPro" id="IPR043502">
    <property type="entry name" value="DNA/RNA_pol_sf"/>
</dbReference>
<dbReference type="Gene3D" id="1.10.340.70">
    <property type="match status" value="1"/>
</dbReference>
<dbReference type="InterPro" id="IPR041588">
    <property type="entry name" value="Integrase_H2C2"/>
</dbReference>
<feature type="compositionally biased region" description="Basic and acidic residues" evidence="7">
    <location>
        <begin position="34"/>
        <end position="46"/>
    </location>
</feature>
<keyword evidence="1" id="KW-0808">Transferase</keyword>
<evidence type="ECO:0000256" key="6">
    <source>
        <dbReference type="ARBA" id="ARBA00022918"/>
    </source>
</evidence>
<keyword evidence="3" id="KW-0540">Nuclease</keyword>
<dbReference type="PANTHER" id="PTHR37984">
    <property type="entry name" value="PROTEIN CBG26694"/>
    <property type="match status" value="1"/>
</dbReference>
<evidence type="ECO:0000256" key="5">
    <source>
        <dbReference type="ARBA" id="ARBA00022801"/>
    </source>
</evidence>
<keyword evidence="2" id="KW-0548">Nucleotidyltransferase</keyword>
<dbReference type="GO" id="GO:0003964">
    <property type="term" value="F:RNA-directed DNA polymerase activity"/>
    <property type="evidence" value="ECO:0007669"/>
    <property type="project" value="UniProtKB-KW"/>
</dbReference>
<evidence type="ECO:0000313" key="9">
    <source>
        <dbReference type="EMBL" id="GBG86196.1"/>
    </source>
</evidence>
<evidence type="ECO:0000256" key="4">
    <source>
        <dbReference type="ARBA" id="ARBA00022759"/>
    </source>
</evidence>
<dbReference type="GO" id="GO:0006508">
    <property type="term" value="P:proteolysis"/>
    <property type="evidence" value="ECO:0007669"/>
    <property type="project" value="InterPro"/>
</dbReference>
<dbReference type="OrthoDB" id="422540at2759"/>
<dbReference type="SUPFAM" id="SSF56672">
    <property type="entry name" value="DNA/RNA polymerases"/>
    <property type="match status" value="1"/>
</dbReference>
<reference evidence="9 10" key="1">
    <citation type="journal article" date="2018" name="Cell">
        <title>The Chara Genome: Secondary Complexity and Implications for Plant Terrestrialization.</title>
        <authorList>
            <person name="Nishiyama T."/>
            <person name="Sakayama H."/>
            <person name="Vries J.D."/>
            <person name="Buschmann H."/>
            <person name="Saint-Marcoux D."/>
            <person name="Ullrich K.K."/>
            <person name="Haas F.B."/>
            <person name="Vanderstraeten L."/>
            <person name="Becker D."/>
            <person name="Lang D."/>
            <person name="Vosolsobe S."/>
            <person name="Rombauts S."/>
            <person name="Wilhelmsson P.K.I."/>
            <person name="Janitza P."/>
            <person name="Kern R."/>
            <person name="Heyl A."/>
            <person name="Rumpler F."/>
            <person name="Villalobos L.I.A.C."/>
            <person name="Clay J.M."/>
            <person name="Skokan R."/>
            <person name="Toyoda A."/>
            <person name="Suzuki Y."/>
            <person name="Kagoshima H."/>
            <person name="Schijlen E."/>
            <person name="Tajeshwar N."/>
            <person name="Catarino B."/>
            <person name="Hetherington A.J."/>
            <person name="Saltykova A."/>
            <person name="Bonnot C."/>
            <person name="Breuninger H."/>
            <person name="Symeonidi A."/>
            <person name="Radhakrishnan G.V."/>
            <person name="Van Nieuwerburgh F."/>
            <person name="Deforce D."/>
            <person name="Chang C."/>
            <person name="Karol K.G."/>
            <person name="Hedrich R."/>
            <person name="Ulvskov P."/>
            <person name="Glockner G."/>
            <person name="Delwiche C.F."/>
            <person name="Petrasek J."/>
            <person name="Van de Peer Y."/>
            <person name="Friml J."/>
            <person name="Beilby M."/>
            <person name="Dolan L."/>
            <person name="Kohara Y."/>
            <person name="Sugano S."/>
            <person name="Fujiyama A."/>
            <person name="Delaux P.-M."/>
            <person name="Quint M."/>
            <person name="TheiBen G."/>
            <person name="Hagemann M."/>
            <person name="Harholt J."/>
            <person name="Dunand C."/>
            <person name="Zachgo S."/>
            <person name="Langdale J."/>
            <person name="Maumus F."/>
            <person name="Straeten D.V.D."/>
            <person name="Gould S.B."/>
            <person name="Rensing S.A."/>
        </authorList>
    </citation>
    <scope>NUCLEOTIDE SEQUENCE [LARGE SCALE GENOMIC DNA]</scope>
    <source>
        <strain evidence="9 10">S276</strain>
    </source>
</reference>
<keyword evidence="6" id="KW-0695">RNA-directed DNA polymerase</keyword>
<proteinExistence type="predicted"/>
<keyword evidence="4" id="KW-0255">Endonuclease</keyword>
<feature type="region of interest" description="Disordered" evidence="7">
    <location>
        <begin position="277"/>
        <end position="354"/>
    </location>
</feature>
<dbReference type="Pfam" id="PF17917">
    <property type="entry name" value="RT_RNaseH"/>
    <property type="match status" value="1"/>
</dbReference>
<gene>
    <name evidence="9" type="ORF">CBR_g41100</name>
</gene>
<evidence type="ECO:0000256" key="7">
    <source>
        <dbReference type="SAM" id="MobiDB-lite"/>
    </source>
</evidence>
<feature type="domain" description="Peptidase A2" evidence="8">
    <location>
        <begin position="453"/>
        <end position="535"/>
    </location>
</feature>
<dbReference type="InterPro" id="IPR050951">
    <property type="entry name" value="Retrovirus_Pol_polyprotein"/>
</dbReference>
<dbReference type="EMBL" id="BFEA01000553">
    <property type="protein sequence ID" value="GBG86196.1"/>
    <property type="molecule type" value="Genomic_DNA"/>
</dbReference>
<dbReference type="InterPro" id="IPR041373">
    <property type="entry name" value="RT_RNaseH"/>
</dbReference>
<evidence type="ECO:0000256" key="2">
    <source>
        <dbReference type="ARBA" id="ARBA00022695"/>
    </source>
</evidence>
<feature type="region of interest" description="Disordered" evidence="7">
    <location>
        <begin position="1"/>
        <end position="97"/>
    </location>
</feature>
<accession>A0A388LV42</accession>
<dbReference type="GO" id="GO:0004190">
    <property type="term" value="F:aspartic-type endopeptidase activity"/>
    <property type="evidence" value="ECO:0007669"/>
    <property type="project" value="InterPro"/>
</dbReference>
<dbReference type="Proteomes" id="UP000265515">
    <property type="component" value="Unassembled WGS sequence"/>
</dbReference>
<evidence type="ECO:0000259" key="8">
    <source>
        <dbReference type="PROSITE" id="PS50175"/>
    </source>
</evidence>